<dbReference type="Pfam" id="PF25183">
    <property type="entry name" value="OMP_b-brl_4"/>
    <property type="match status" value="1"/>
</dbReference>
<dbReference type="Pfam" id="PF13620">
    <property type="entry name" value="CarboxypepD_reg"/>
    <property type="match status" value="1"/>
</dbReference>
<organism evidence="4 5">
    <name type="scientific">Acidisarcina polymorpha</name>
    <dbReference type="NCBI Taxonomy" id="2211140"/>
    <lineage>
        <taxon>Bacteria</taxon>
        <taxon>Pseudomonadati</taxon>
        <taxon>Acidobacteriota</taxon>
        <taxon>Terriglobia</taxon>
        <taxon>Terriglobales</taxon>
        <taxon>Acidobacteriaceae</taxon>
        <taxon>Acidisarcina</taxon>
    </lineage>
</organism>
<keyword evidence="2" id="KW-0732">Signal</keyword>
<sequence>MCRRVFLNFFMLLLSIGLTHYCLGQGGRGTINGTVVDQSGASVPGAHIVIRNLDTGQIREVIAGDNGQYNAPYLPIGRFSISADHPGFAATTQDGMTLTADQVATVNLSLSVGQTEEKVEVTANQLQINTTSATLSQVIDSTQINELPLNGRNPATLAFLVPGGTNGAGSGAIQIAGQGAGFPNETGASINGSRMGGIYYTLDGVYNMDSYLQTANPFPNPDATQEFRVLTNNFGAQYGFASNAVVSVVTKSGTNQWHGGVFEFARNDFFDAKDYFSGVKDGLTRNQFGGSLGGPIKKDKDFIFGNYQQTRESQVNNSSSSYVPNAKMLTGDFSDLLSGPSPVQLHDPQGNPYVNNQIPTGLFSNTALNIEKHISQTTNPTGLVYIAGLPTTDTYNEFTIRNDWSPNIRNHVTGRVFYDKYDQPAASGDNFLATSDGWPAENTNYVGTWTFIATPKLVNNFSFGYDRLNSSANSGINQSWSQLGANIQTADPNATIFVNWGGTGFSWFEQNIKQNRHDFDIADSLSITAGRHDIVAGVDVLNSYSLEQASWLADPLVLVNGSVTGSFFSDFLLGELNTFEQGGGEYNVVHSTEPDAFVQDTIHLKPNLTLSLGVRYEPWAAPKTDPDGRIVDFVAGQQSTVFPNAPAGMLFIGDKGIPDGGYSSEYANFSPRIGIAWQPPLLKNTSVRAAFGRFHVPYALTYYNHIGDNAPFSPTYNLTQSSVAPGTNLLLDDPYKNYTPTGGVSPFPPFSKSGFNPPSNVAFVTPVNVQAAFNPKFRLPWQQSWNLSIEHQFPAGILGTVAYVGSQAYHLAVPNDQNPGIYADGGARTTLPEFSSIELYESRGVSSYHALQISAQKNFAHNFQFISNYTWSKTLDEGSQSDLSSGQGQSDPFNLSHDYGISKLNVPFIWSNTLVAETPSFKGKNALIRYGLGSWELSGVGTVTAGSPFSVAGGNGSNNSKSQQNSDRADVTGQPFEVKQGSKSHWLQQYFNPAAFAINAPGTFGTSGRNLLRAPRRDNIDMMLAKNFRFGEVDNLQFRWEMFNATNTPAFGAPTADPSSSAEGQIVSTINSARIMQFGAKFNF</sequence>
<dbReference type="Proteomes" id="UP000253606">
    <property type="component" value="Chromosome"/>
</dbReference>
<feature type="domain" description="TonB-dependent transporter Oar-like beta-barrel" evidence="3">
    <location>
        <begin position="249"/>
        <end position="1077"/>
    </location>
</feature>
<dbReference type="EMBL" id="CP030840">
    <property type="protein sequence ID" value="AXC15842.1"/>
    <property type="molecule type" value="Genomic_DNA"/>
</dbReference>
<dbReference type="GO" id="GO:0030246">
    <property type="term" value="F:carbohydrate binding"/>
    <property type="evidence" value="ECO:0007669"/>
    <property type="project" value="InterPro"/>
</dbReference>
<feature type="compositionally biased region" description="Low complexity" evidence="1">
    <location>
        <begin position="957"/>
        <end position="966"/>
    </location>
</feature>
<evidence type="ECO:0000313" key="5">
    <source>
        <dbReference type="Proteomes" id="UP000253606"/>
    </source>
</evidence>
<dbReference type="KEGG" id="abas:ACPOL_6630"/>
<evidence type="ECO:0000313" key="4">
    <source>
        <dbReference type="EMBL" id="AXC15842.1"/>
    </source>
</evidence>
<dbReference type="InterPro" id="IPR057601">
    <property type="entry name" value="Oar-like_b-barrel"/>
</dbReference>
<name>A0A2Z5G979_9BACT</name>
<dbReference type="AlphaFoldDB" id="A0A2Z5G979"/>
<keyword evidence="5" id="KW-1185">Reference proteome</keyword>
<evidence type="ECO:0000256" key="2">
    <source>
        <dbReference type="SAM" id="SignalP"/>
    </source>
</evidence>
<accession>A0A2Z5G979</accession>
<feature type="signal peptide" evidence="2">
    <location>
        <begin position="1"/>
        <end position="21"/>
    </location>
</feature>
<evidence type="ECO:0000256" key="1">
    <source>
        <dbReference type="SAM" id="MobiDB-lite"/>
    </source>
</evidence>
<dbReference type="SUPFAM" id="SSF49452">
    <property type="entry name" value="Starch-binding domain-like"/>
    <property type="match status" value="1"/>
</dbReference>
<gene>
    <name evidence="4" type="ORF">ACPOL_6630</name>
</gene>
<feature type="chain" id="PRO_5016414111" evidence="2">
    <location>
        <begin position="22"/>
        <end position="1084"/>
    </location>
</feature>
<protein>
    <submittedName>
        <fullName evidence="4">Oar protein</fullName>
    </submittedName>
</protein>
<reference evidence="4 5" key="1">
    <citation type="journal article" date="2018" name="Front. Microbiol.">
        <title>Hydrolytic Capabilities as a Key to Environmental Success: Chitinolytic and Cellulolytic Acidobacteria From Acidic Sub-arctic Soils and Boreal Peatlands.</title>
        <authorList>
            <person name="Belova S.E."/>
            <person name="Ravin N.V."/>
            <person name="Pankratov T.A."/>
            <person name="Rakitin A.L."/>
            <person name="Ivanova A.A."/>
            <person name="Beletsky A.V."/>
            <person name="Mardanov A.V."/>
            <person name="Sinninghe Damste J.S."/>
            <person name="Dedysh S.N."/>
        </authorList>
    </citation>
    <scope>NUCLEOTIDE SEQUENCE [LARGE SCALE GENOMIC DNA]</scope>
    <source>
        <strain evidence="4 5">SBC82</strain>
    </source>
</reference>
<feature type="region of interest" description="Disordered" evidence="1">
    <location>
        <begin position="951"/>
        <end position="972"/>
    </location>
</feature>
<dbReference type="InterPro" id="IPR013784">
    <property type="entry name" value="Carb-bd-like_fold"/>
</dbReference>
<dbReference type="RefSeq" id="WP_114210441.1">
    <property type="nucleotide sequence ID" value="NZ_CP030840.1"/>
</dbReference>
<dbReference type="OrthoDB" id="97893at2"/>
<proteinExistence type="predicted"/>
<dbReference type="Gene3D" id="2.60.40.1120">
    <property type="entry name" value="Carboxypeptidase-like, regulatory domain"/>
    <property type="match status" value="1"/>
</dbReference>
<dbReference type="SUPFAM" id="SSF56935">
    <property type="entry name" value="Porins"/>
    <property type="match status" value="1"/>
</dbReference>
<evidence type="ECO:0000259" key="3">
    <source>
        <dbReference type="Pfam" id="PF25183"/>
    </source>
</evidence>